<dbReference type="SUPFAM" id="SSF52096">
    <property type="entry name" value="ClpP/crotonase"/>
    <property type="match status" value="1"/>
</dbReference>
<dbReference type="CDD" id="cd07560">
    <property type="entry name" value="Peptidase_S41_CPP"/>
    <property type="match status" value="1"/>
</dbReference>
<gene>
    <name evidence="7" type="ORF">H8923_14990</name>
</gene>
<dbReference type="SMART" id="SM00245">
    <property type="entry name" value="TSPc"/>
    <property type="match status" value="1"/>
</dbReference>
<evidence type="ECO:0000256" key="4">
    <source>
        <dbReference type="ARBA" id="ARBA00022825"/>
    </source>
</evidence>
<dbReference type="Gene3D" id="3.90.226.10">
    <property type="entry name" value="2-enoyl-CoA Hydratase, Chain A, domain 1"/>
    <property type="match status" value="1"/>
</dbReference>
<dbReference type="NCBIfam" id="TIGR00225">
    <property type="entry name" value="prc"/>
    <property type="match status" value="1"/>
</dbReference>
<dbReference type="Proteomes" id="UP000609849">
    <property type="component" value="Unassembled WGS sequence"/>
</dbReference>
<accession>A0ABR7JT30</accession>
<dbReference type="PANTHER" id="PTHR32060:SF30">
    <property type="entry name" value="CARBOXY-TERMINAL PROCESSING PROTEASE CTPA"/>
    <property type="match status" value="1"/>
</dbReference>
<evidence type="ECO:0000256" key="2">
    <source>
        <dbReference type="ARBA" id="ARBA00022670"/>
    </source>
</evidence>
<dbReference type="InterPro" id="IPR004447">
    <property type="entry name" value="Peptidase_S41A"/>
</dbReference>
<dbReference type="RefSeq" id="WP_153972741.1">
    <property type="nucleotide sequence ID" value="NZ_JACRWE010000009.1"/>
</dbReference>
<dbReference type="Gene3D" id="3.30.750.44">
    <property type="match status" value="1"/>
</dbReference>
<dbReference type="SUPFAM" id="SSF50156">
    <property type="entry name" value="PDZ domain-like"/>
    <property type="match status" value="1"/>
</dbReference>
<dbReference type="PROSITE" id="PS50106">
    <property type="entry name" value="PDZ"/>
    <property type="match status" value="1"/>
</dbReference>
<comment type="caution">
    <text evidence="7">The sequence shown here is derived from an EMBL/GenBank/DDBJ whole genome shotgun (WGS) entry which is preliminary data.</text>
</comment>
<evidence type="ECO:0000256" key="3">
    <source>
        <dbReference type="ARBA" id="ARBA00022801"/>
    </source>
</evidence>
<dbReference type="CDD" id="cd06782">
    <property type="entry name" value="cpPDZ_CPP-like"/>
    <property type="match status" value="1"/>
</dbReference>
<dbReference type="Pfam" id="PF03572">
    <property type="entry name" value="Peptidase_S41"/>
    <property type="match status" value="1"/>
</dbReference>
<dbReference type="InterPro" id="IPR036034">
    <property type="entry name" value="PDZ_sf"/>
</dbReference>
<evidence type="ECO:0000259" key="6">
    <source>
        <dbReference type="PROSITE" id="PS50106"/>
    </source>
</evidence>
<proteinExistence type="inferred from homology"/>
<name>A0ABR7JT30_9FIRM</name>
<keyword evidence="8" id="KW-1185">Reference proteome</keyword>
<evidence type="ECO:0000256" key="5">
    <source>
        <dbReference type="RuleBase" id="RU004404"/>
    </source>
</evidence>
<dbReference type="Pfam" id="PF22694">
    <property type="entry name" value="CtpB_N-like"/>
    <property type="match status" value="1"/>
</dbReference>
<protein>
    <submittedName>
        <fullName evidence="7">S41 family peptidase</fullName>
    </submittedName>
</protein>
<dbReference type="InterPro" id="IPR001478">
    <property type="entry name" value="PDZ"/>
</dbReference>
<dbReference type="InterPro" id="IPR005151">
    <property type="entry name" value="Tail-specific_protease"/>
</dbReference>
<keyword evidence="3 5" id="KW-0378">Hydrolase</keyword>
<keyword evidence="4 5" id="KW-0720">Serine protease</keyword>
<reference evidence="7 8" key="1">
    <citation type="submission" date="2020-08" db="EMBL/GenBank/DDBJ databases">
        <authorList>
            <person name="Liu C."/>
            <person name="Sun Q."/>
        </authorList>
    </citation>
    <scope>NUCLEOTIDE SEQUENCE [LARGE SCALE GENOMIC DNA]</scope>
    <source>
        <strain evidence="7 8">NSJ-18</strain>
    </source>
</reference>
<dbReference type="InterPro" id="IPR029045">
    <property type="entry name" value="ClpP/crotonase-like_dom_sf"/>
</dbReference>
<evidence type="ECO:0000313" key="7">
    <source>
        <dbReference type="EMBL" id="MBC5998066.1"/>
    </source>
</evidence>
<dbReference type="SMART" id="SM00228">
    <property type="entry name" value="PDZ"/>
    <property type="match status" value="1"/>
</dbReference>
<dbReference type="PANTHER" id="PTHR32060">
    <property type="entry name" value="TAIL-SPECIFIC PROTEASE"/>
    <property type="match status" value="1"/>
</dbReference>
<evidence type="ECO:0000256" key="1">
    <source>
        <dbReference type="ARBA" id="ARBA00009179"/>
    </source>
</evidence>
<dbReference type="Pfam" id="PF13180">
    <property type="entry name" value="PDZ_2"/>
    <property type="match status" value="1"/>
</dbReference>
<organism evidence="7 8">
    <name type="scientific">Romboutsia faecis</name>
    <dbReference type="NCBI Taxonomy" id="2764597"/>
    <lineage>
        <taxon>Bacteria</taxon>
        <taxon>Bacillati</taxon>
        <taxon>Bacillota</taxon>
        <taxon>Clostridia</taxon>
        <taxon>Peptostreptococcales</taxon>
        <taxon>Peptostreptococcaceae</taxon>
        <taxon>Romboutsia</taxon>
    </lineage>
</organism>
<comment type="similarity">
    <text evidence="1 5">Belongs to the peptidase S41A family.</text>
</comment>
<feature type="domain" description="PDZ" evidence="6">
    <location>
        <begin position="93"/>
        <end position="190"/>
    </location>
</feature>
<dbReference type="InterPro" id="IPR055210">
    <property type="entry name" value="CtpA/B_N"/>
</dbReference>
<keyword evidence="2 5" id="KW-0645">Protease</keyword>
<sequence>MISKKKAIIGSIVLVVVTAMVTSTLQIAIGNKVVIPKDLYESYKKYNKLIGLEQIVNDDFYKEVSEDDLVQGSIKGMFSGLGDIYSQYYTKEEFELLKEQTSGSFVGIGVYISPTSDDDYITIIAPIEGSPAEKSGIKAGDKIIKVDDQNVYANDSDKAISMIKGKAGTEVKLTLKRGEEELELKVKREEIISKSVDAKVLEDGIGYIKITSFNENTYKEFTDALNNLKKENIKGLALDLRNNPGGLLDICSEIADELIGEGTIVYTKDNKGDKEYLKSDTNKLGLPIAVLVNEGSASASEILTAAIVDNNEGIAVGTTTFGKGLVQSVRELKDGTGYKLTTAQYFTPNGDYINGKGIEPKIVEKDENRQLDVAVNWIKEQIK</sequence>
<dbReference type="EMBL" id="JACRWE010000009">
    <property type="protein sequence ID" value="MBC5998066.1"/>
    <property type="molecule type" value="Genomic_DNA"/>
</dbReference>
<dbReference type="Gene3D" id="2.30.42.10">
    <property type="match status" value="1"/>
</dbReference>
<evidence type="ECO:0000313" key="8">
    <source>
        <dbReference type="Proteomes" id="UP000609849"/>
    </source>
</evidence>